<dbReference type="AlphaFoldDB" id="A0A852ZUP2"/>
<dbReference type="GO" id="GO:0046872">
    <property type="term" value="F:metal ion binding"/>
    <property type="evidence" value="ECO:0007669"/>
    <property type="project" value="UniProtKB-KW"/>
</dbReference>
<feature type="binding site" evidence="2">
    <location>
        <position position="102"/>
    </location>
    <ligand>
        <name>S-adenosyl-L-methionine</name>
        <dbReference type="ChEBI" id="CHEBI:59789"/>
    </ligand>
</feature>
<dbReference type="InterPro" id="IPR029063">
    <property type="entry name" value="SAM-dependent_MTases_sf"/>
</dbReference>
<feature type="region of interest" description="Disordered" evidence="3">
    <location>
        <begin position="1"/>
        <end position="34"/>
    </location>
</feature>
<organism evidence="5 6">
    <name type="scientific">Actinopolymorpha rutila</name>
    <dbReference type="NCBI Taxonomy" id="446787"/>
    <lineage>
        <taxon>Bacteria</taxon>
        <taxon>Bacillati</taxon>
        <taxon>Actinomycetota</taxon>
        <taxon>Actinomycetes</taxon>
        <taxon>Propionibacteriales</taxon>
        <taxon>Actinopolymorphaceae</taxon>
        <taxon>Actinopolymorpha</taxon>
    </lineage>
</organism>
<dbReference type="InterPro" id="IPR048647">
    <property type="entry name" value="RlmA_N"/>
</dbReference>
<dbReference type="RefSeq" id="WP_202889468.1">
    <property type="nucleotide sequence ID" value="NZ_BAAARR010000021.1"/>
</dbReference>
<feature type="domain" description="23S rRNA (guanine(745)-N(1))-methyltransferase N-terminal" evidence="4">
    <location>
        <begin position="41"/>
        <end position="76"/>
    </location>
</feature>
<sequence>MDRVPGHRDRRLAGRSRPADTLSDHGPARETPPPAVVDALRCPVCGSSLTRAPGVLRCAQRHSFDIARQGYVNLLSARSRPPLADSGDMATARAEFLAAGHYAPLARRLAERVAALLPPDLPTDAYGGLVVDAGAGTGYYLGAVLDELPAATGLALDASVAGLRRAARSHERVGAVGWDIWQPWPLAAGSASVLLNVFAPRNPADFARVLHPGGVLAVVTPTAGHLAELRTLVTMLEVHEGKLDQLDSSLAGEFEPAVRETCTVELTLSPGDVRRVVAMGPNAHHLDRGGQRARLASLTEPVSATASFVLSFFRRAASGGEPSPPQ</sequence>
<dbReference type="Gene3D" id="3.40.50.150">
    <property type="entry name" value="Vaccinia Virus protein VP39"/>
    <property type="match status" value="1"/>
</dbReference>
<feature type="binding site" evidence="1">
    <location>
        <position position="58"/>
    </location>
    <ligand>
        <name>Zn(2+)</name>
        <dbReference type="ChEBI" id="CHEBI:29105"/>
    </ligand>
</feature>
<dbReference type="GO" id="GO:0052911">
    <property type="term" value="F:23S rRNA (guanine(745)-N(1))-methyltransferase activity"/>
    <property type="evidence" value="ECO:0007669"/>
    <property type="project" value="UniProtKB-EC"/>
</dbReference>
<evidence type="ECO:0000256" key="3">
    <source>
        <dbReference type="SAM" id="MobiDB-lite"/>
    </source>
</evidence>
<protein>
    <submittedName>
        <fullName evidence="5">23S rRNA (Guanine745-N1)-methyltransferase</fullName>
        <ecNumber evidence="5">2.1.1.187</ecNumber>
    </submittedName>
</protein>
<proteinExistence type="predicted"/>
<reference evidence="5 6" key="1">
    <citation type="submission" date="2020-07" db="EMBL/GenBank/DDBJ databases">
        <title>Sequencing the genomes of 1000 actinobacteria strains.</title>
        <authorList>
            <person name="Klenk H.-P."/>
        </authorList>
    </citation>
    <scope>NUCLEOTIDE SEQUENCE [LARGE SCALE GENOMIC DNA]</scope>
    <source>
        <strain evidence="5 6">DSM 18448</strain>
    </source>
</reference>
<evidence type="ECO:0000256" key="2">
    <source>
        <dbReference type="PIRSR" id="PIRSR018249-2"/>
    </source>
</evidence>
<dbReference type="EMBL" id="JACBZH010000001">
    <property type="protein sequence ID" value="NYH92700.1"/>
    <property type="molecule type" value="Genomic_DNA"/>
</dbReference>
<evidence type="ECO:0000256" key="1">
    <source>
        <dbReference type="PIRSR" id="PIRSR018249-1"/>
    </source>
</evidence>
<dbReference type="EC" id="2.1.1.187" evidence="5"/>
<keyword evidence="5" id="KW-0808">Transferase</keyword>
<feature type="binding site" evidence="1">
    <location>
        <position position="42"/>
    </location>
    <ligand>
        <name>Zn(2+)</name>
        <dbReference type="ChEBI" id="CHEBI:29105"/>
    </ligand>
</feature>
<feature type="binding site" evidence="2">
    <location>
        <position position="225"/>
    </location>
    <ligand>
        <name>S-adenosyl-L-methionine</name>
        <dbReference type="ChEBI" id="CHEBI:59789"/>
    </ligand>
</feature>
<dbReference type="Proteomes" id="UP000579605">
    <property type="component" value="Unassembled WGS sequence"/>
</dbReference>
<evidence type="ECO:0000259" key="4">
    <source>
        <dbReference type="Pfam" id="PF21302"/>
    </source>
</evidence>
<keyword evidence="5" id="KW-0489">Methyltransferase</keyword>
<comment type="caution">
    <text evidence="5">The sequence shown here is derived from an EMBL/GenBank/DDBJ whole genome shotgun (WGS) entry which is preliminary data.</text>
</comment>
<evidence type="ECO:0000313" key="6">
    <source>
        <dbReference type="Proteomes" id="UP000579605"/>
    </source>
</evidence>
<keyword evidence="2" id="KW-0949">S-adenosyl-L-methionine</keyword>
<dbReference type="InterPro" id="IPR016718">
    <property type="entry name" value="rRNA_m1G-MeTrfase_A_prd"/>
</dbReference>
<keyword evidence="6" id="KW-1185">Reference proteome</keyword>
<feature type="binding site" evidence="1">
    <location>
        <position position="62"/>
    </location>
    <ligand>
        <name>Zn(2+)</name>
        <dbReference type="ChEBI" id="CHEBI:29105"/>
    </ligand>
</feature>
<feature type="binding site" evidence="1">
    <location>
        <position position="45"/>
    </location>
    <ligand>
        <name>Zn(2+)</name>
        <dbReference type="ChEBI" id="CHEBI:29105"/>
    </ligand>
</feature>
<keyword evidence="1" id="KW-0862">Zinc</keyword>
<dbReference type="Pfam" id="PF21302">
    <property type="entry name" value="Zn_ribbon_RlmA"/>
    <property type="match status" value="1"/>
</dbReference>
<keyword evidence="1" id="KW-0479">Metal-binding</keyword>
<name>A0A852ZUP2_9ACTN</name>
<evidence type="ECO:0000313" key="5">
    <source>
        <dbReference type="EMBL" id="NYH92700.1"/>
    </source>
</evidence>
<accession>A0A852ZUP2</accession>
<feature type="binding site" evidence="2">
    <location>
        <begin position="137"/>
        <end position="138"/>
    </location>
    <ligand>
        <name>S-adenosyl-L-methionine</name>
        <dbReference type="ChEBI" id="CHEBI:59789"/>
    </ligand>
</feature>
<gene>
    <name evidence="5" type="ORF">F4554_005338</name>
</gene>
<dbReference type="SUPFAM" id="SSF53335">
    <property type="entry name" value="S-adenosyl-L-methionine-dependent methyltransferases"/>
    <property type="match status" value="1"/>
</dbReference>
<dbReference type="PIRSF" id="PIRSF018249">
    <property type="entry name" value="MyrA_prd"/>
    <property type="match status" value="1"/>
</dbReference>